<accession>A0A401SYM9</accession>
<comment type="caution">
    <text evidence="2">The sequence shown here is derived from an EMBL/GenBank/DDBJ whole genome shotgun (WGS) entry which is preliminary data.</text>
</comment>
<proteinExistence type="predicted"/>
<feature type="region of interest" description="Disordered" evidence="1">
    <location>
        <begin position="84"/>
        <end position="131"/>
    </location>
</feature>
<reference evidence="2 3" key="1">
    <citation type="journal article" date="2018" name="Nat. Ecol. Evol.">
        <title>Shark genomes provide insights into elasmobranch evolution and the origin of vertebrates.</title>
        <authorList>
            <person name="Hara Y"/>
            <person name="Yamaguchi K"/>
            <person name="Onimaru K"/>
            <person name="Kadota M"/>
            <person name="Koyanagi M"/>
            <person name="Keeley SD"/>
            <person name="Tatsumi K"/>
            <person name="Tanaka K"/>
            <person name="Motone F"/>
            <person name="Kageyama Y"/>
            <person name="Nozu R"/>
            <person name="Adachi N"/>
            <person name="Nishimura O"/>
            <person name="Nakagawa R"/>
            <person name="Tanegashima C"/>
            <person name="Kiyatake I"/>
            <person name="Matsumoto R"/>
            <person name="Murakumo K"/>
            <person name="Nishida K"/>
            <person name="Terakita A"/>
            <person name="Kuratani S"/>
            <person name="Sato K"/>
            <person name="Hyodo S Kuraku.S."/>
        </authorList>
    </citation>
    <scope>NUCLEOTIDE SEQUENCE [LARGE SCALE GENOMIC DNA]</scope>
</reference>
<feature type="compositionally biased region" description="Low complexity" evidence="1">
    <location>
        <begin position="84"/>
        <end position="94"/>
    </location>
</feature>
<evidence type="ECO:0000256" key="1">
    <source>
        <dbReference type="SAM" id="MobiDB-lite"/>
    </source>
</evidence>
<dbReference type="EMBL" id="BEZZ01000710">
    <property type="protein sequence ID" value="GCC35495.1"/>
    <property type="molecule type" value="Genomic_DNA"/>
</dbReference>
<sequence>MTAHTADLTIRGEAQQLVTGTGESTRNVPESVTDQRSRMEAANPPPPPLSPRCCQAGRASFQHLTFMLDLNGIHCLSARDLRKQQQQQQQQQQQTLRTVPRSGRRLRERESPRAASVRKTGVGDRAQPQSARRVLGIARSLSPQDGCWGSRAASVRKTGVGDRAQPQSARRVSGIARSRSQQDGWTGVGDRAQSQSARRLREREIARSRSRCGGWGKWRSRSAAFALESGRWRCFEEKTPLAVV</sequence>
<organism evidence="2 3">
    <name type="scientific">Chiloscyllium punctatum</name>
    <name type="common">Brownbanded bambooshark</name>
    <name type="synonym">Hemiscyllium punctatum</name>
    <dbReference type="NCBI Taxonomy" id="137246"/>
    <lineage>
        <taxon>Eukaryota</taxon>
        <taxon>Metazoa</taxon>
        <taxon>Chordata</taxon>
        <taxon>Craniata</taxon>
        <taxon>Vertebrata</taxon>
        <taxon>Chondrichthyes</taxon>
        <taxon>Elasmobranchii</taxon>
        <taxon>Galeomorphii</taxon>
        <taxon>Galeoidea</taxon>
        <taxon>Orectolobiformes</taxon>
        <taxon>Hemiscylliidae</taxon>
        <taxon>Chiloscyllium</taxon>
    </lineage>
</organism>
<gene>
    <name evidence="2" type="ORF">chiPu_0013980</name>
</gene>
<dbReference type="Proteomes" id="UP000287033">
    <property type="component" value="Unassembled WGS sequence"/>
</dbReference>
<evidence type="ECO:0000313" key="3">
    <source>
        <dbReference type="Proteomes" id="UP000287033"/>
    </source>
</evidence>
<dbReference type="AlphaFoldDB" id="A0A401SYM9"/>
<evidence type="ECO:0000313" key="2">
    <source>
        <dbReference type="EMBL" id="GCC35495.1"/>
    </source>
</evidence>
<name>A0A401SYM9_CHIPU</name>
<keyword evidence="3" id="KW-1185">Reference proteome</keyword>
<protein>
    <submittedName>
        <fullName evidence="2">Uncharacterized protein</fullName>
    </submittedName>
</protein>
<feature type="region of interest" description="Disordered" evidence="1">
    <location>
        <begin position="158"/>
        <end position="191"/>
    </location>
</feature>
<feature type="region of interest" description="Disordered" evidence="1">
    <location>
        <begin position="1"/>
        <end position="52"/>
    </location>
</feature>
<feature type="compositionally biased region" description="Polar residues" evidence="1">
    <location>
        <begin position="16"/>
        <end position="32"/>
    </location>
</feature>